<dbReference type="AlphaFoldDB" id="A0A3Q7FCQ3"/>
<accession>A0A3Q7FCQ3</accession>
<reference evidence="2" key="1">
    <citation type="journal article" date="2012" name="Nature">
        <title>The tomato genome sequence provides insights into fleshy fruit evolution.</title>
        <authorList>
            <consortium name="Tomato Genome Consortium"/>
        </authorList>
    </citation>
    <scope>NUCLEOTIDE SEQUENCE [LARGE SCALE GENOMIC DNA]</scope>
    <source>
        <strain evidence="2">cv. Heinz 1706</strain>
    </source>
</reference>
<evidence type="ECO:0000256" key="1">
    <source>
        <dbReference type="SAM" id="MobiDB-lite"/>
    </source>
</evidence>
<reference evidence="2" key="2">
    <citation type="submission" date="2019-01" db="UniProtKB">
        <authorList>
            <consortium name="EnsemblPlants"/>
        </authorList>
    </citation>
    <scope>IDENTIFICATION</scope>
    <source>
        <strain evidence="2">cv. Heinz 1706</strain>
    </source>
</reference>
<evidence type="ECO:0000313" key="2">
    <source>
        <dbReference type="EnsemblPlants" id="Solyc02g091320.3.1"/>
    </source>
</evidence>
<name>A0A3Q7FCQ3_SOLLC</name>
<feature type="compositionally biased region" description="Basic and acidic residues" evidence="1">
    <location>
        <begin position="123"/>
        <end position="132"/>
    </location>
</feature>
<dbReference type="InParanoid" id="A0A3Q7FCQ3"/>
<dbReference type="GO" id="GO:2000214">
    <property type="term" value="P:regulation of L-proline metabolic process"/>
    <property type="evidence" value="ECO:0007669"/>
    <property type="project" value="EnsemblPlants"/>
</dbReference>
<sequence>MARRFSRLCTVACMCRSITGVKLQPPILPSTFQSHPHTVPRGYLYPVLQLKVLRSYARNRRSNYDLFGGGIPKPDEFKKAWAKQMDDEENRLWTASEDESDSDKGDSHSRLRKEIRKAKQRAKAQDALKSEQEPEELSPGKQARKIAVENALKKLKKGPDGRYINVWEVMSDLDILIGAFENIISGPEYAELRQGGPKKLNMQFFKDIQARMRDPNFEFSPEIKLKPKSKLIGGLGGWGVEGCKKSVI</sequence>
<dbReference type="STRING" id="4081.A0A3Q7FCQ3"/>
<dbReference type="PANTHER" id="PTHR38393">
    <property type="entry name" value="GLUTAMYL-TRNA (GLN) AMIDOTRANSFERASE SUBUNIT C"/>
    <property type="match status" value="1"/>
</dbReference>
<dbReference type="GO" id="GO:0005739">
    <property type="term" value="C:mitochondrion"/>
    <property type="evidence" value="ECO:0007669"/>
    <property type="project" value="EnsemblPlants"/>
</dbReference>
<evidence type="ECO:0000313" key="3">
    <source>
        <dbReference type="Proteomes" id="UP000004994"/>
    </source>
</evidence>
<dbReference type="FunCoup" id="A0A3Q7FCQ3">
    <property type="interactions" value="133"/>
</dbReference>
<dbReference type="PANTHER" id="PTHR38393:SF1">
    <property type="entry name" value="GLUTAMYL-TRNA (GLN) AMIDOTRANSFERASE SUBUNIT C"/>
    <property type="match status" value="1"/>
</dbReference>
<organism evidence="2">
    <name type="scientific">Solanum lycopersicum</name>
    <name type="common">Tomato</name>
    <name type="synonym">Lycopersicon esculentum</name>
    <dbReference type="NCBI Taxonomy" id="4081"/>
    <lineage>
        <taxon>Eukaryota</taxon>
        <taxon>Viridiplantae</taxon>
        <taxon>Streptophyta</taxon>
        <taxon>Embryophyta</taxon>
        <taxon>Tracheophyta</taxon>
        <taxon>Spermatophyta</taxon>
        <taxon>Magnoliopsida</taxon>
        <taxon>eudicotyledons</taxon>
        <taxon>Gunneridae</taxon>
        <taxon>Pentapetalae</taxon>
        <taxon>asterids</taxon>
        <taxon>lamiids</taxon>
        <taxon>Solanales</taxon>
        <taxon>Solanaceae</taxon>
        <taxon>Solanoideae</taxon>
        <taxon>Solaneae</taxon>
        <taxon>Solanum</taxon>
        <taxon>Solanum subgen. Lycopersicon</taxon>
    </lineage>
</organism>
<dbReference type="Proteomes" id="UP000004994">
    <property type="component" value="Chromosome 2"/>
</dbReference>
<protein>
    <submittedName>
        <fullName evidence="2">Uncharacterized protein</fullName>
    </submittedName>
</protein>
<proteinExistence type="predicted"/>
<dbReference type="Gramene" id="Solyc02g091320.3.1">
    <property type="protein sequence ID" value="Solyc02g091320.3.1"/>
    <property type="gene ID" value="Solyc02g091320.3"/>
</dbReference>
<keyword evidence="3" id="KW-1185">Reference proteome</keyword>
<feature type="region of interest" description="Disordered" evidence="1">
    <location>
        <begin position="115"/>
        <end position="142"/>
    </location>
</feature>
<dbReference type="EnsemblPlants" id="Solyc02g091320.3.1">
    <property type="protein sequence ID" value="Solyc02g091320.3.1"/>
    <property type="gene ID" value="Solyc02g091320.3"/>
</dbReference>